<evidence type="ECO:0000259" key="6">
    <source>
        <dbReference type="Pfam" id="PF17101"/>
    </source>
</evidence>
<feature type="region of interest" description="Disordered" evidence="4">
    <location>
        <begin position="589"/>
        <end position="641"/>
    </location>
</feature>
<dbReference type="InterPro" id="IPR021520">
    <property type="entry name" value="Stealth_CR2"/>
</dbReference>
<dbReference type="PANTHER" id="PTHR24045:SF0">
    <property type="entry name" value="N-ACETYLGLUCOSAMINE-1-PHOSPHOTRANSFERASE SUBUNITS ALPHA_BETA"/>
    <property type="match status" value="1"/>
</dbReference>
<dbReference type="Pfam" id="PF17102">
    <property type="entry name" value="Stealth_CR3"/>
    <property type="match status" value="1"/>
</dbReference>
<protein>
    <submittedName>
        <fullName evidence="9">Uncharacterized protein</fullName>
    </submittedName>
</protein>
<evidence type="ECO:0000256" key="3">
    <source>
        <dbReference type="ARBA" id="ARBA00023169"/>
    </source>
</evidence>
<accession>A0A7W7MNI1</accession>
<organism evidence="9 10">
    <name type="scientific">Actinoplanes digitatis</name>
    <dbReference type="NCBI Taxonomy" id="1868"/>
    <lineage>
        <taxon>Bacteria</taxon>
        <taxon>Bacillati</taxon>
        <taxon>Actinomycetota</taxon>
        <taxon>Actinomycetes</taxon>
        <taxon>Micromonosporales</taxon>
        <taxon>Micromonosporaceae</taxon>
        <taxon>Actinoplanes</taxon>
    </lineage>
</organism>
<dbReference type="Pfam" id="PF17101">
    <property type="entry name" value="Stealth_CR1"/>
    <property type="match status" value="1"/>
</dbReference>
<evidence type="ECO:0000313" key="10">
    <source>
        <dbReference type="Proteomes" id="UP000578112"/>
    </source>
</evidence>
<dbReference type="InterPro" id="IPR031357">
    <property type="entry name" value="Stealth_CR3"/>
</dbReference>
<dbReference type="PANTHER" id="PTHR24045">
    <property type="match status" value="1"/>
</dbReference>
<reference evidence="9 10" key="1">
    <citation type="submission" date="2020-08" db="EMBL/GenBank/DDBJ databases">
        <title>Sequencing the genomes of 1000 actinobacteria strains.</title>
        <authorList>
            <person name="Klenk H.-P."/>
        </authorList>
    </citation>
    <scope>NUCLEOTIDE SEQUENCE [LARGE SCALE GENOMIC DNA]</scope>
    <source>
        <strain evidence="9 10">DSM 43149</strain>
    </source>
</reference>
<dbReference type="GO" id="GO:0016772">
    <property type="term" value="F:transferase activity, transferring phosphorus-containing groups"/>
    <property type="evidence" value="ECO:0007669"/>
    <property type="project" value="InterPro"/>
</dbReference>
<gene>
    <name evidence="9" type="ORF">BJ971_000910</name>
</gene>
<dbReference type="InterPro" id="IPR031358">
    <property type="entry name" value="Stealth_CR1"/>
</dbReference>
<comment type="similarity">
    <text evidence="1">Belongs to the stealth family.</text>
</comment>
<evidence type="ECO:0000313" key="9">
    <source>
        <dbReference type="EMBL" id="MBB4760354.1"/>
    </source>
</evidence>
<keyword evidence="3" id="KW-0270">Exopolysaccharide synthesis</keyword>
<dbReference type="RefSeq" id="WP_184990097.1">
    <property type="nucleotide sequence ID" value="NZ_BOMK01000068.1"/>
</dbReference>
<keyword evidence="10" id="KW-1185">Reference proteome</keyword>
<keyword evidence="2" id="KW-0808">Transferase</keyword>
<dbReference type="InterPro" id="IPR031356">
    <property type="entry name" value="Stealth_CR4"/>
</dbReference>
<feature type="domain" description="Stealth protein CR1 conserved region 1" evidence="6">
    <location>
        <begin position="273"/>
        <end position="299"/>
    </location>
</feature>
<comment type="caution">
    <text evidence="9">The sequence shown here is derived from an EMBL/GenBank/DDBJ whole genome shotgun (WGS) entry which is preliminary data.</text>
</comment>
<sequence length="641" mass="70910">MNHAVEARGTGRLINRLDYIRRKDNGVSLRRILRLAPWGVRARIFSSVQRRVLPRVGPEQRLLLARRIVPLSRPPRLPMMRVAKGAPTMRVRHGRGWVTARRDATTGPAQVRRENLDRAVAALDTLGVDWFRVPARTFRHTALAVPVRDRAVVVRMLEDLTAGGAGLLEVVRPHGRRGRRARRGATILRVCWPVTDPDGNLVLGPDLGCEIEFWREQDGNLIGPRSKADVVPADEPLVTAPEAAFGPFHAPDEPARYRTREQFTLPTPERVSFPIDAVYTWVDGADPVWQARKKTALAANAWLDDASRLSANDSRYASRDELRYSLRALHCFAPWVRHVFLVTDDQVPAWLDTDHPRLTVVSHREIFGATGTLPTFNSQAIESRLHRIPGLSEHFLYLNDDVFLGRPVAPEMFFTPGGLTRFFQSPARVDSAPRTPGDPPADSAGKNNRELIKAAFGRVLTRKMMHTPHPSRRSVIEEIENRFAEHVDATASHQFRHPDDISLLSSLQQYYAYLTGRGVSGTIAYRYNDLADPATPFKLAELLRKRNLDAFCLNDTDTTGVAAAEQAALLGDFLPAYLPFVSPYELAEPRPATAPPAQPAAPARQIGRQAGPGTPAADAARPVLAAGASTGDPTSTNTPVA</sequence>
<proteinExistence type="inferred from homology"/>
<feature type="region of interest" description="Disordered" evidence="4">
    <location>
        <begin position="427"/>
        <end position="448"/>
    </location>
</feature>
<evidence type="ECO:0000259" key="7">
    <source>
        <dbReference type="Pfam" id="PF17102"/>
    </source>
</evidence>
<feature type="domain" description="Stealth protein CR3 conserved region 3" evidence="7">
    <location>
        <begin position="465"/>
        <end position="513"/>
    </location>
</feature>
<evidence type="ECO:0000259" key="5">
    <source>
        <dbReference type="Pfam" id="PF11380"/>
    </source>
</evidence>
<feature type="domain" description="Stealth protein CR2 conserved region 2" evidence="5">
    <location>
        <begin position="315"/>
        <end position="420"/>
    </location>
</feature>
<dbReference type="Proteomes" id="UP000578112">
    <property type="component" value="Unassembled WGS sequence"/>
</dbReference>
<evidence type="ECO:0000256" key="1">
    <source>
        <dbReference type="ARBA" id="ARBA00007583"/>
    </source>
</evidence>
<feature type="compositionally biased region" description="Low complexity" evidence="4">
    <location>
        <begin position="616"/>
        <end position="628"/>
    </location>
</feature>
<feature type="compositionally biased region" description="Low complexity" evidence="4">
    <location>
        <begin position="600"/>
        <end position="609"/>
    </location>
</feature>
<evidence type="ECO:0000256" key="2">
    <source>
        <dbReference type="ARBA" id="ARBA00022679"/>
    </source>
</evidence>
<evidence type="ECO:0000259" key="8">
    <source>
        <dbReference type="Pfam" id="PF17103"/>
    </source>
</evidence>
<feature type="compositionally biased region" description="Polar residues" evidence="4">
    <location>
        <begin position="631"/>
        <end position="641"/>
    </location>
</feature>
<dbReference type="Pfam" id="PF11380">
    <property type="entry name" value="Stealth_CR2"/>
    <property type="match status" value="1"/>
</dbReference>
<dbReference type="GO" id="GO:0000271">
    <property type="term" value="P:polysaccharide biosynthetic process"/>
    <property type="evidence" value="ECO:0007669"/>
    <property type="project" value="UniProtKB-KW"/>
</dbReference>
<dbReference type="EMBL" id="JACHNH010000001">
    <property type="protein sequence ID" value="MBB4760354.1"/>
    <property type="molecule type" value="Genomic_DNA"/>
</dbReference>
<dbReference type="AlphaFoldDB" id="A0A7W7MNI1"/>
<evidence type="ECO:0000256" key="4">
    <source>
        <dbReference type="SAM" id="MobiDB-lite"/>
    </source>
</evidence>
<dbReference type="Pfam" id="PF17103">
    <property type="entry name" value="Stealth_CR4"/>
    <property type="match status" value="1"/>
</dbReference>
<name>A0A7W7MNI1_9ACTN</name>
<feature type="domain" description="Stealth protein CR4 conserved region 4" evidence="8">
    <location>
        <begin position="541"/>
        <end position="593"/>
    </location>
</feature>
<dbReference type="InterPro" id="IPR047141">
    <property type="entry name" value="Stealth"/>
</dbReference>